<dbReference type="InterPro" id="IPR025205">
    <property type="entry name" value="PilX/PilW_C"/>
</dbReference>
<gene>
    <name evidence="3" type="ORF">E6P07_07515</name>
</gene>
<accession>A0A6I6DYW5</accession>
<protein>
    <submittedName>
        <fullName evidence="3">Pilus assembly protein</fullName>
    </submittedName>
</protein>
<proteinExistence type="predicted"/>
<feature type="domain" description="PilX/PilW C-terminal" evidence="1">
    <location>
        <begin position="94"/>
        <end position="177"/>
    </location>
</feature>
<dbReference type="OrthoDB" id="5298746at2"/>
<dbReference type="RefSeq" id="WP_153975035.1">
    <property type="nucleotide sequence ID" value="NZ_CP039268.1"/>
</dbReference>
<organism evidence="3 4">
    <name type="scientific">Thermochromatium tepidum ATCC 43061</name>
    <dbReference type="NCBI Taxonomy" id="316276"/>
    <lineage>
        <taxon>Bacteria</taxon>
        <taxon>Pseudomonadati</taxon>
        <taxon>Pseudomonadota</taxon>
        <taxon>Gammaproteobacteria</taxon>
        <taxon>Chromatiales</taxon>
        <taxon>Chromatiaceae</taxon>
        <taxon>Thermochromatium</taxon>
    </lineage>
</organism>
<dbReference type="EMBL" id="CP039268">
    <property type="protein sequence ID" value="QGU32841.1"/>
    <property type="molecule type" value="Genomic_DNA"/>
</dbReference>
<sequence>MSAEIPASIRHQGGAALIVALLFLLLITLIGVTGQQNVALEERMSATAQDRNLAFQAAESALRQAESVAATKPTPGYTDADNTCPSSAINNCSSGVCPPPDKDCQPRWLASGFNGWANAAAMGIAGTPQYFIEYLGDTFNCSDGGSSDPKNCKRYRVTARSNPGAERASVTLQSIYATD</sequence>
<feature type="domain" description="Type 4 fimbrial biogenesis protein PilX N-terminal" evidence="2">
    <location>
        <begin position="14"/>
        <end position="63"/>
    </location>
</feature>
<evidence type="ECO:0000259" key="2">
    <source>
        <dbReference type="Pfam" id="PF14341"/>
    </source>
</evidence>
<reference evidence="3 4" key="1">
    <citation type="submission" date="2019-12" db="EMBL/GenBank/DDBJ databases">
        <title>The complete genome of the thermophilic, anoxygenic phototrophic gammaproteobacterium Thermochromatium tepidum.</title>
        <authorList>
            <person name="Sattley W.M."/>
            <person name="Swingley W.D."/>
            <person name="Burchell B.M."/>
            <person name="Gurbani S.A."/>
            <person name="Kujawa C.M."/>
            <person name="Nuccio D.A."/>
            <person name="Schladweiler J."/>
            <person name="Shaffer K.N."/>
            <person name="Stokes L.M."/>
            <person name="Touchman J.W."/>
            <person name="Blankenship R.E."/>
            <person name="Madigan M.T."/>
        </authorList>
    </citation>
    <scope>NUCLEOTIDE SEQUENCE [LARGE SCALE GENOMIC DNA]</scope>
    <source>
        <strain evidence="3 4">ATCC 43061</strain>
    </source>
</reference>
<dbReference type="Pfam" id="PF13681">
    <property type="entry name" value="PilX"/>
    <property type="match status" value="1"/>
</dbReference>
<keyword evidence="4" id="KW-1185">Reference proteome</keyword>
<dbReference type="InterPro" id="IPR025746">
    <property type="entry name" value="PilX_N_dom"/>
</dbReference>
<dbReference type="Pfam" id="PF14341">
    <property type="entry name" value="PilX_N"/>
    <property type="match status" value="1"/>
</dbReference>
<dbReference type="KEGG" id="ttp:E6P07_07515"/>
<dbReference type="AlphaFoldDB" id="A0A6I6DYW5"/>
<evidence type="ECO:0000313" key="4">
    <source>
        <dbReference type="Proteomes" id="UP000426424"/>
    </source>
</evidence>
<dbReference type="Proteomes" id="UP000426424">
    <property type="component" value="Chromosome"/>
</dbReference>
<evidence type="ECO:0000313" key="3">
    <source>
        <dbReference type="EMBL" id="QGU32841.1"/>
    </source>
</evidence>
<evidence type="ECO:0000259" key="1">
    <source>
        <dbReference type="Pfam" id="PF13681"/>
    </source>
</evidence>
<name>A0A6I6DYW5_THETI</name>